<name>A0A8I3ADK7_9AGAM</name>
<evidence type="ECO:0000313" key="1">
    <source>
        <dbReference type="EMBL" id="KAG6381571.1"/>
    </source>
</evidence>
<reference evidence="1" key="1">
    <citation type="submission" date="2021-03" db="EMBL/GenBank/DDBJ databases">
        <title>Evolutionary innovations through gain and loss of genes in the ectomycorrhizal Boletales.</title>
        <authorList>
            <person name="Wu G."/>
            <person name="Miyauchi S."/>
            <person name="Morin E."/>
            <person name="Yang Z.-L."/>
            <person name="Xu J."/>
            <person name="Martin F.M."/>
        </authorList>
    </citation>
    <scope>NUCLEOTIDE SEQUENCE</scope>
    <source>
        <strain evidence="1">BR01</strain>
    </source>
</reference>
<sequence length="225" mass="25544">MHNALWISEVLGCIIGHLAKDTLRHPAGRLGEDTDKAGRPSGTGNARKNLSCFLRTCARRRLAVFEPYDDTTVDATLVCYTSFKETPPFNGKEWNVVLLRYSLRVQELTLEHDELSLKILHSLWFHTTLLLPNLCSLLWLYRDYTAFASIRLLLSPSLAYLDTWVDDGDHTSVLAFLESYHILCPNLKSLCLNHSHRFPRVTDAISRAITRSPKLNVGDPELRSP</sequence>
<dbReference type="Proteomes" id="UP000683000">
    <property type="component" value="Unassembled WGS sequence"/>
</dbReference>
<keyword evidence="2" id="KW-1185">Reference proteome</keyword>
<comment type="caution">
    <text evidence="1">The sequence shown here is derived from an EMBL/GenBank/DDBJ whole genome shotgun (WGS) entry which is preliminary data.</text>
</comment>
<organism evidence="1 2">
    <name type="scientific">Boletus reticuloceps</name>
    <dbReference type="NCBI Taxonomy" id="495285"/>
    <lineage>
        <taxon>Eukaryota</taxon>
        <taxon>Fungi</taxon>
        <taxon>Dikarya</taxon>
        <taxon>Basidiomycota</taxon>
        <taxon>Agaricomycotina</taxon>
        <taxon>Agaricomycetes</taxon>
        <taxon>Agaricomycetidae</taxon>
        <taxon>Boletales</taxon>
        <taxon>Boletineae</taxon>
        <taxon>Boletaceae</taxon>
        <taxon>Boletoideae</taxon>
        <taxon>Boletus</taxon>
    </lineage>
</organism>
<evidence type="ECO:0000313" key="2">
    <source>
        <dbReference type="Proteomes" id="UP000683000"/>
    </source>
</evidence>
<dbReference type="AlphaFoldDB" id="A0A8I3ADK7"/>
<gene>
    <name evidence="1" type="ORF">JVT61DRAFT_165</name>
</gene>
<proteinExistence type="predicted"/>
<accession>A0A8I3ADK7</accession>
<dbReference type="EMBL" id="JAGFBS010000001">
    <property type="protein sequence ID" value="KAG6381571.1"/>
    <property type="molecule type" value="Genomic_DNA"/>
</dbReference>
<protein>
    <submittedName>
        <fullName evidence="1">Uncharacterized protein</fullName>
    </submittedName>
</protein>
<dbReference type="OrthoDB" id="3354475at2759"/>